<name>A0A8S5PLW7_9CAUD</name>
<sequence>MEEYSEKNIKELENQLLSKIGYFSPRKKDAIQYEKVNRYLYLVRLLYELKSRLEEDGLVVTVHNGQQRFQKANSLIKEINTTSNQLLAIERSFDFEVENSPVEKSTSGSDLL</sequence>
<proteinExistence type="predicted"/>
<accession>A0A8S5PLW7</accession>
<reference evidence="1" key="1">
    <citation type="journal article" date="2021" name="Proc. Natl. Acad. Sci. U.S.A.">
        <title>A Catalog of Tens of Thousands of Viruses from Human Metagenomes Reveals Hidden Associations with Chronic Diseases.</title>
        <authorList>
            <person name="Tisza M.J."/>
            <person name="Buck C.B."/>
        </authorList>
    </citation>
    <scope>NUCLEOTIDE SEQUENCE</scope>
    <source>
        <strain evidence="1">Ct7xv9</strain>
    </source>
</reference>
<organism evidence="1">
    <name type="scientific">Siphoviridae sp. ct7xv9</name>
    <dbReference type="NCBI Taxonomy" id="2825355"/>
    <lineage>
        <taxon>Viruses</taxon>
        <taxon>Duplodnaviria</taxon>
        <taxon>Heunggongvirae</taxon>
        <taxon>Uroviricota</taxon>
        <taxon>Caudoviricetes</taxon>
    </lineage>
</organism>
<dbReference type="EMBL" id="BK015459">
    <property type="protein sequence ID" value="DAE07890.1"/>
    <property type="molecule type" value="Genomic_DNA"/>
</dbReference>
<protein>
    <submittedName>
        <fullName evidence="1">Terminase small subunit</fullName>
    </submittedName>
</protein>
<evidence type="ECO:0000313" key="1">
    <source>
        <dbReference type="EMBL" id="DAE07890.1"/>
    </source>
</evidence>